<dbReference type="Proteomes" id="UP000248627">
    <property type="component" value="Unassembled WGS sequence"/>
</dbReference>
<dbReference type="EMBL" id="POTX01000149">
    <property type="protein sequence ID" value="PZF92101.1"/>
    <property type="molecule type" value="Genomic_DNA"/>
</dbReference>
<reference evidence="1 2" key="1">
    <citation type="submission" date="2018-01" db="EMBL/GenBank/DDBJ databases">
        <title>Draft genome sequence of Jishengella endophytica.</title>
        <authorList>
            <person name="Sahin N."/>
            <person name="Ay H."/>
            <person name="Saygin H."/>
        </authorList>
    </citation>
    <scope>NUCLEOTIDE SEQUENCE [LARGE SCALE GENOMIC DNA]</scope>
    <source>
        <strain evidence="1 2">DSM 45430</strain>
    </source>
</reference>
<dbReference type="AlphaFoldDB" id="A0A2W2BXS9"/>
<name>A0A2W2BXS9_9ACTN</name>
<proteinExistence type="predicted"/>
<evidence type="ECO:0000313" key="1">
    <source>
        <dbReference type="EMBL" id="PZF92101.1"/>
    </source>
</evidence>
<protein>
    <submittedName>
        <fullName evidence="1">Uncharacterized protein</fullName>
    </submittedName>
</protein>
<dbReference type="OrthoDB" id="3333873at2"/>
<evidence type="ECO:0000313" key="2">
    <source>
        <dbReference type="Proteomes" id="UP000248627"/>
    </source>
</evidence>
<sequence length="354" mass="38790">MRDPLDLPSGVGQRSASYRFELVDGRTGVRRGPVTPLRDTTPSLVHDVTGIIVRRVESLTLDVADARRLRPLTDRVAISMVVGGREYPLGRYMIGDAIQLQTSTGSTAPLVLFDEMFVVDQELETGFEGSGQRVDRAVLRLLAGLPIGEVQVDWTDRTSVSSWSPGNTRGMALRDLARQGGFFLPWFNHGGRLRLMGAFEPATRRPTIDLDASQRVFRGSVARGSELLTAPNRFVVVSNDPGTDVAPIVGVYDVPSSAPHSIAQRGFVLPKVVEAQLPSQVAVDVYARTLGIQQTAYETVELSTPPDPRHDGYDVVRWDGLLWLETGWTMQLAAGGEMRHTLRRAYPDTGGDDL</sequence>
<organism evidence="1 2">
    <name type="scientific">Micromonospora endophytica</name>
    <dbReference type="NCBI Taxonomy" id="515350"/>
    <lineage>
        <taxon>Bacteria</taxon>
        <taxon>Bacillati</taxon>
        <taxon>Actinomycetota</taxon>
        <taxon>Actinomycetes</taxon>
        <taxon>Micromonosporales</taxon>
        <taxon>Micromonosporaceae</taxon>
        <taxon>Micromonospora</taxon>
    </lineage>
</organism>
<keyword evidence="2" id="KW-1185">Reference proteome</keyword>
<dbReference type="RefSeq" id="WP_111244841.1">
    <property type="nucleotide sequence ID" value="NZ_AP023358.1"/>
</dbReference>
<gene>
    <name evidence="1" type="ORF">C1I93_20030</name>
</gene>
<comment type="caution">
    <text evidence="1">The sequence shown here is derived from an EMBL/GenBank/DDBJ whole genome shotgun (WGS) entry which is preliminary data.</text>
</comment>
<accession>A0A2W2BXS9</accession>